<dbReference type="AlphaFoldDB" id="A0A6C0JIE3"/>
<name>A0A6C0JIE3_9ZZZZ</name>
<reference evidence="1" key="1">
    <citation type="journal article" date="2020" name="Nature">
        <title>Giant virus diversity and host interactions through global metagenomics.</title>
        <authorList>
            <person name="Schulz F."/>
            <person name="Roux S."/>
            <person name="Paez-Espino D."/>
            <person name="Jungbluth S."/>
            <person name="Walsh D.A."/>
            <person name="Denef V.J."/>
            <person name="McMahon K.D."/>
            <person name="Konstantinidis K.T."/>
            <person name="Eloe-Fadrosh E.A."/>
            <person name="Kyrpides N.C."/>
            <person name="Woyke T."/>
        </authorList>
    </citation>
    <scope>NUCLEOTIDE SEQUENCE</scope>
    <source>
        <strain evidence="1">GVMAG-M-3300027736-24</strain>
    </source>
</reference>
<organism evidence="1">
    <name type="scientific">viral metagenome</name>
    <dbReference type="NCBI Taxonomy" id="1070528"/>
    <lineage>
        <taxon>unclassified sequences</taxon>
        <taxon>metagenomes</taxon>
        <taxon>organismal metagenomes</taxon>
    </lineage>
</organism>
<accession>A0A6C0JIE3</accession>
<proteinExistence type="predicted"/>
<evidence type="ECO:0000313" key="1">
    <source>
        <dbReference type="EMBL" id="QHU05595.1"/>
    </source>
</evidence>
<sequence length="63" mass="7434">MPQLHMLYLKKGQRLQYSHPPYGKTLYGTVLSIHKSHFVFKFDNIAQSRQYVSLDCFSEINNN</sequence>
<protein>
    <submittedName>
        <fullName evidence="1">Uncharacterized protein</fullName>
    </submittedName>
</protein>
<dbReference type="EMBL" id="MN740417">
    <property type="protein sequence ID" value="QHU05595.1"/>
    <property type="molecule type" value="Genomic_DNA"/>
</dbReference>